<dbReference type="Proteomes" id="UP000003146">
    <property type="component" value="Unassembled WGS sequence"/>
</dbReference>
<evidence type="ECO:0000313" key="2">
    <source>
        <dbReference type="EMBL" id="EDV02278.1"/>
    </source>
</evidence>
<sequence>MNIVQGVHEKMRIKLILQVLQFRFQMLMFQFLKHFLIVKRFQEETYGQVKTYQQDSYRNMYQQKRRMHRAYRMYFFLIRRKYGKMLHVGHVEDRILHDKLFMLTESRVRIEHLYTSRKIQKQDTDGKNQRQNVARIVFLEQEAWNEYIVMYQKQQKERKHHKPGITYLFPQFASLQRMIIVEQKTDERSSQYQHPNGKINNLFEK</sequence>
<protein>
    <submittedName>
        <fullName evidence="2">Uncharacterized protein</fullName>
    </submittedName>
</protein>
<dbReference type="EMBL" id="ABIY02000056">
    <property type="protein sequence ID" value="EDV02278.1"/>
    <property type="molecule type" value="Genomic_DNA"/>
</dbReference>
<accession>B3JFH4</accession>
<gene>
    <name evidence="2" type="ORF">BACCOP_00624</name>
</gene>
<dbReference type="AlphaFoldDB" id="B3JFH4"/>
<reference evidence="2 3" key="2">
    <citation type="submission" date="2008-04" db="EMBL/GenBank/DDBJ databases">
        <authorList>
            <person name="Fulton L."/>
            <person name="Clifton S."/>
            <person name="Fulton B."/>
            <person name="Xu J."/>
            <person name="Minx P."/>
            <person name="Pepin K.H."/>
            <person name="Johnson M."/>
            <person name="Thiruvilangam P."/>
            <person name="Bhonagiri V."/>
            <person name="Nash W.E."/>
            <person name="Mardis E.R."/>
            <person name="Wilson R.K."/>
        </authorList>
    </citation>
    <scope>NUCLEOTIDE SEQUENCE [LARGE SCALE GENOMIC DNA]</scope>
    <source>
        <strain evidence="2 3">DSM 17136</strain>
    </source>
</reference>
<comment type="caution">
    <text evidence="2">The sequence shown here is derived from an EMBL/GenBank/DDBJ whole genome shotgun (WGS) entry which is preliminary data.</text>
</comment>
<evidence type="ECO:0000256" key="1">
    <source>
        <dbReference type="SAM" id="MobiDB-lite"/>
    </source>
</evidence>
<name>B3JFH4_9BACT</name>
<feature type="region of interest" description="Disordered" evidence="1">
    <location>
        <begin position="186"/>
        <end position="205"/>
    </location>
</feature>
<evidence type="ECO:0000313" key="3">
    <source>
        <dbReference type="Proteomes" id="UP000003146"/>
    </source>
</evidence>
<organism evidence="2 3">
    <name type="scientific">Phocaeicola coprocola DSM 17136</name>
    <dbReference type="NCBI Taxonomy" id="470145"/>
    <lineage>
        <taxon>Bacteria</taxon>
        <taxon>Pseudomonadati</taxon>
        <taxon>Bacteroidota</taxon>
        <taxon>Bacteroidia</taxon>
        <taxon>Bacteroidales</taxon>
        <taxon>Bacteroidaceae</taxon>
        <taxon>Phocaeicola</taxon>
    </lineage>
</organism>
<dbReference type="HOGENOM" id="CLU_1335293_0_0_10"/>
<proteinExistence type="predicted"/>
<dbReference type="STRING" id="470145.BACCOP_00624"/>
<reference evidence="2 3" key="1">
    <citation type="submission" date="2008-04" db="EMBL/GenBank/DDBJ databases">
        <title>Draft genome sequence of Bacteroides coprocola (DSM 17136).</title>
        <authorList>
            <person name="Sudarsanam P."/>
            <person name="Ley R."/>
            <person name="Guruge J."/>
            <person name="Turnbaugh P.J."/>
            <person name="Mahowald M."/>
            <person name="Liep D."/>
            <person name="Gordon J."/>
        </authorList>
    </citation>
    <scope>NUCLEOTIDE SEQUENCE [LARGE SCALE GENOMIC DNA]</scope>
    <source>
        <strain evidence="2 3">DSM 17136</strain>
    </source>
</reference>